<evidence type="ECO:0000256" key="2">
    <source>
        <dbReference type="ARBA" id="ARBA00023125"/>
    </source>
</evidence>
<feature type="domain" description="HTH tetR-type" evidence="5">
    <location>
        <begin position="5"/>
        <end position="65"/>
    </location>
</feature>
<dbReference type="PRINTS" id="PR00455">
    <property type="entry name" value="HTHTETR"/>
</dbReference>
<name>A0A545B0B2_9ACTN</name>
<dbReference type="PANTHER" id="PTHR47506">
    <property type="entry name" value="TRANSCRIPTIONAL REGULATORY PROTEIN"/>
    <property type="match status" value="1"/>
</dbReference>
<dbReference type="OrthoDB" id="9811084at2"/>
<organism evidence="6 7">
    <name type="scientific">Cryptosporangium phraense</name>
    <dbReference type="NCBI Taxonomy" id="2593070"/>
    <lineage>
        <taxon>Bacteria</taxon>
        <taxon>Bacillati</taxon>
        <taxon>Actinomycetota</taxon>
        <taxon>Actinomycetes</taxon>
        <taxon>Cryptosporangiales</taxon>
        <taxon>Cryptosporangiaceae</taxon>
        <taxon>Cryptosporangium</taxon>
    </lineage>
</organism>
<dbReference type="InterPro" id="IPR001647">
    <property type="entry name" value="HTH_TetR"/>
</dbReference>
<keyword evidence="2 4" id="KW-0238">DNA-binding</keyword>
<dbReference type="PROSITE" id="PS50977">
    <property type="entry name" value="HTH_TETR_2"/>
    <property type="match status" value="1"/>
</dbReference>
<reference evidence="6 7" key="1">
    <citation type="submission" date="2019-07" db="EMBL/GenBank/DDBJ databases">
        <title>Cryptosporangium phraense sp. nov., isolated from plant litter.</title>
        <authorList>
            <person name="Suriyachadkun C."/>
        </authorList>
    </citation>
    <scope>NUCLEOTIDE SEQUENCE [LARGE SCALE GENOMIC DNA]</scope>
    <source>
        <strain evidence="6 7">A-T 5661</strain>
    </source>
</reference>
<comment type="caution">
    <text evidence="6">The sequence shown here is derived from an EMBL/GenBank/DDBJ whole genome shotgun (WGS) entry which is preliminary data.</text>
</comment>
<gene>
    <name evidence="6" type="ORF">FL583_02455</name>
</gene>
<accession>A0A545B0B2</accession>
<dbReference type="PANTHER" id="PTHR47506:SF1">
    <property type="entry name" value="HTH-TYPE TRANSCRIPTIONAL REGULATOR YJDC"/>
    <property type="match status" value="1"/>
</dbReference>
<evidence type="ECO:0000313" key="6">
    <source>
        <dbReference type="EMBL" id="TQS46275.1"/>
    </source>
</evidence>
<protein>
    <submittedName>
        <fullName evidence="6">TetR/AcrR family transcriptional regulator</fullName>
    </submittedName>
</protein>
<dbReference type="EMBL" id="VIRS01000002">
    <property type="protein sequence ID" value="TQS46275.1"/>
    <property type="molecule type" value="Genomic_DNA"/>
</dbReference>
<dbReference type="AlphaFoldDB" id="A0A545B0B2"/>
<dbReference type="InterPro" id="IPR036271">
    <property type="entry name" value="Tet_transcr_reg_TetR-rel_C_sf"/>
</dbReference>
<keyword evidence="1" id="KW-0805">Transcription regulation</keyword>
<keyword evidence="3" id="KW-0804">Transcription</keyword>
<dbReference type="Proteomes" id="UP000317982">
    <property type="component" value="Unassembled WGS sequence"/>
</dbReference>
<dbReference type="Gene3D" id="1.10.357.10">
    <property type="entry name" value="Tetracycline Repressor, domain 2"/>
    <property type="match status" value="1"/>
</dbReference>
<evidence type="ECO:0000256" key="1">
    <source>
        <dbReference type="ARBA" id="ARBA00023015"/>
    </source>
</evidence>
<evidence type="ECO:0000256" key="4">
    <source>
        <dbReference type="PROSITE-ProRule" id="PRU00335"/>
    </source>
</evidence>
<dbReference type="RefSeq" id="WP_142702803.1">
    <property type="nucleotide sequence ID" value="NZ_VIRS01000002.1"/>
</dbReference>
<dbReference type="InterPro" id="IPR009057">
    <property type="entry name" value="Homeodomain-like_sf"/>
</dbReference>
<dbReference type="SUPFAM" id="SSF48498">
    <property type="entry name" value="Tetracyclin repressor-like, C-terminal domain"/>
    <property type="match status" value="1"/>
</dbReference>
<dbReference type="InParanoid" id="A0A545B0B2"/>
<sequence>MTDSANKRAKLVGGAAEMLYRQGVEATTLAHVAEASGVPVGNIYYYFKTKDDLVRAVIAAQLDQVGEMLTALDGRSTHPAQRLTGLLRRWDDMSDVVARFGCPLGSLVSELGRRDDGLDAEATGPIARILDWAEQQFAALDSPQPRADAVALFAGIQGGAVLANALRDPDVMRAQVRRLERTLSEPRS</sequence>
<dbReference type="SUPFAM" id="SSF46689">
    <property type="entry name" value="Homeodomain-like"/>
    <property type="match status" value="1"/>
</dbReference>
<dbReference type="GO" id="GO:0003677">
    <property type="term" value="F:DNA binding"/>
    <property type="evidence" value="ECO:0007669"/>
    <property type="project" value="UniProtKB-UniRule"/>
</dbReference>
<keyword evidence="7" id="KW-1185">Reference proteome</keyword>
<evidence type="ECO:0000256" key="3">
    <source>
        <dbReference type="ARBA" id="ARBA00023163"/>
    </source>
</evidence>
<evidence type="ECO:0000259" key="5">
    <source>
        <dbReference type="PROSITE" id="PS50977"/>
    </source>
</evidence>
<evidence type="ECO:0000313" key="7">
    <source>
        <dbReference type="Proteomes" id="UP000317982"/>
    </source>
</evidence>
<dbReference type="Pfam" id="PF00440">
    <property type="entry name" value="TetR_N"/>
    <property type="match status" value="1"/>
</dbReference>
<feature type="DNA-binding region" description="H-T-H motif" evidence="4">
    <location>
        <begin position="28"/>
        <end position="47"/>
    </location>
</feature>
<proteinExistence type="predicted"/>